<evidence type="ECO:0000256" key="1">
    <source>
        <dbReference type="SAM" id="MobiDB-lite"/>
    </source>
</evidence>
<accession>A0A9W9YF08</accession>
<proteinExistence type="predicted"/>
<comment type="caution">
    <text evidence="2">The sequence shown here is derived from an EMBL/GenBank/DDBJ whole genome shotgun (WGS) entry which is preliminary data.</text>
</comment>
<dbReference type="AlphaFoldDB" id="A0A9W9YF08"/>
<organism evidence="2 3">
    <name type="scientific">Desmophyllum pertusum</name>
    <dbReference type="NCBI Taxonomy" id="174260"/>
    <lineage>
        <taxon>Eukaryota</taxon>
        <taxon>Metazoa</taxon>
        <taxon>Cnidaria</taxon>
        <taxon>Anthozoa</taxon>
        <taxon>Hexacorallia</taxon>
        <taxon>Scleractinia</taxon>
        <taxon>Caryophylliina</taxon>
        <taxon>Caryophylliidae</taxon>
        <taxon>Desmophyllum</taxon>
    </lineage>
</organism>
<dbReference type="Proteomes" id="UP001163046">
    <property type="component" value="Unassembled WGS sequence"/>
</dbReference>
<keyword evidence="3" id="KW-1185">Reference proteome</keyword>
<evidence type="ECO:0000313" key="2">
    <source>
        <dbReference type="EMBL" id="KAJ7339326.1"/>
    </source>
</evidence>
<evidence type="ECO:0000313" key="3">
    <source>
        <dbReference type="Proteomes" id="UP001163046"/>
    </source>
</evidence>
<protein>
    <submittedName>
        <fullName evidence="2">Uncharacterized protein</fullName>
    </submittedName>
</protein>
<feature type="region of interest" description="Disordered" evidence="1">
    <location>
        <begin position="34"/>
        <end position="65"/>
    </location>
</feature>
<reference evidence="2" key="1">
    <citation type="submission" date="2023-01" db="EMBL/GenBank/DDBJ databases">
        <title>Genome assembly of the deep-sea coral Lophelia pertusa.</title>
        <authorList>
            <person name="Herrera S."/>
            <person name="Cordes E."/>
        </authorList>
    </citation>
    <scope>NUCLEOTIDE SEQUENCE</scope>
    <source>
        <strain evidence="2">USNM1676648</strain>
        <tissue evidence="2">Polyp</tissue>
    </source>
</reference>
<name>A0A9W9YF08_9CNID</name>
<dbReference type="EMBL" id="MU827779">
    <property type="protein sequence ID" value="KAJ7339326.1"/>
    <property type="molecule type" value="Genomic_DNA"/>
</dbReference>
<sequence>MTGRCLQSCFLEISSRQSCSEKCMGRKNEDKLEFRGKTGSSTSELQLVTPLSRRRKRSTDLGDETRPFACPRDVLDDINIYPTIRKVERNQYENSNTSYVNISWYPIDEELTNFTSYVFYYWYDDPDSKSTFQFKYIERQKNETYVVYNESESGWRYGLYFTFDVIAPPCLSGKDRKLKRGEFQTSPCPNDEFDDINIYPTIRKVERNQYEDSNMSYVNISWYPINEGLTNFTSYVFVYWYMDMDGNFSRPVRFIERPKNETYMVYPESTSGWRYDMYFSFNVFALPCLSSYIKMKGMSICFRSPHERKYNEKSATSLISSYYRWEAR</sequence>
<gene>
    <name evidence="2" type="ORF">OS493_005718</name>
</gene>